<name>A0A0F9F9A0_9ZZZZ</name>
<protein>
    <submittedName>
        <fullName evidence="1">Uncharacterized protein</fullName>
    </submittedName>
</protein>
<evidence type="ECO:0000313" key="1">
    <source>
        <dbReference type="EMBL" id="KKL82954.1"/>
    </source>
</evidence>
<gene>
    <name evidence="1" type="ORF">LCGC14_1979580</name>
</gene>
<dbReference type="PROSITE" id="PS51257">
    <property type="entry name" value="PROKAR_LIPOPROTEIN"/>
    <property type="match status" value="1"/>
</dbReference>
<organism evidence="1">
    <name type="scientific">marine sediment metagenome</name>
    <dbReference type="NCBI Taxonomy" id="412755"/>
    <lineage>
        <taxon>unclassified sequences</taxon>
        <taxon>metagenomes</taxon>
        <taxon>ecological metagenomes</taxon>
    </lineage>
</organism>
<accession>A0A0F9F9A0</accession>
<reference evidence="1" key="1">
    <citation type="journal article" date="2015" name="Nature">
        <title>Complex archaea that bridge the gap between prokaryotes and eukaryotes.</title>
        <authorList>
            <person name="Spang A."/>
            <person name="Saw J.H."/>
            <person name="Jorgensen S.L."/>
            <person name="Zaremba-Niedzwiedzka K."/>
            <person name="Martijn J."/>
            <person name="Lind A.E."/>
            <person name="van Eijk R."/>
            <person name="Schleper C."/>
            <person name="Guy L."/>
            <person name="Ettema T.J."/>
        </authorList>
    </citation>
    <scope>NUCLEOTIDE SEQUENCE</scope>
</reference>
<comment type="caution">
    <text evidence="1">The sequence shown here is derived from an EMBL/GenBank/DDBJ whole genome shotgun (WGS) entry which is preliminary data.</text>
</comment>
<proteinExistence type="predicted"/>
<dbReference type="EMBL" id="LAZR01022126">
    <property type="protein sequence ID" value="KKL82954.1"/>
    <property type="molecule type" value="Genomic_DNA"/>
</dbReference>
<sequence>MRFLKGAIIALALGMFACASIAPTPILMGRVDKLNTEVHQRYLDCSEGANYVPTLEGCDPELLETKTVELMNLSVELVRADIKQPQGYDIHLEISLIYFRIAERNGNAYSRAEIIARQFFEVQKASSSGRAINTARYYLAHFTAAHGSWQYFNAIQQLNVLRKSEFLFAQTEGKIAVPHIEGPRLVRLNQAIQILGSLAGLID</sequence>
<dbReference type="AlphaFoldDB" id="A0A0F9F9A0"/>